<feature type="region of interest" description="Disordered" evidence="2">
    <location>
        <begin position="465"/>
        <end position="499"/>
    </location>
</feature>
<proteinExistence type="predicted"/>
<dbReference type="SUPFAM" id="SSF103025">
    <property type="entry name" value="Folate-binding domain"/>
    <property type="match status" value="1"/>
</dbReference>
<organism evidence="5 6">
    <name type="scientific">Frigoriglobus tundricola</name>
    <dbReference type="NCBI Taxonomy" id="2774151"/>
    <lineage>
        <taxon>Bacteria</taxon>
        <taxon>Pseudomonadati</taxon>
        <taxon>Planctomycetota</taxon>
        <taxon>Planctomycetia</taxon>
        <taxon>Gemmatales</taxon>
        <taxon>Gemmataceae</taxon>
        <taxon>Frigoriglobus</taxon>
    </lineage>
</organism>
<dbReference type="AlphaFoldDB" id="A0A6M5YYX2"/>
<dbReference type="InterPro" id="IPR017703">
    <property type="entry name" value="YgfZ/GCV_T_CS"/>
</dbReference>
<dbReference type="EMBL" id="CP053452">
    <property type="protein sequence ID" value="QJW98102.1"/>
    <property type="molecule type" value="Genomic_DNA"/>
</dbReference>
<dbReference type="Pfam" id="PF01571">
    <property type="entry name" value="GCV_T"/>
    <property type="match status" value="1"/>
</dbReference>
<dbReference type="InterPro" id="IPR029043">
    <property type="entry name" value="GcvT/YgfZ_C"/>
</dbReference>
<feature type="compositionally biased region" description="Low complexity" evidence="2">
    <location>
        <begin position="465"/>
        <end position="492"/>
    </location>
</feature>
<reference evidence="6" key="1">
    <citation type="submission" date="2020-05" db="EMBL/GenBank/DDBJ databases">
        <title>Frigoriglobus tundricola gen. nov., sp. nov., a psychrotolerant cellulolytic planctomycete of the family Gemmataceae with two divergent copies of 16S rRNA gene.</title>
        <authorList>
            <person name="Kulichevskaya I.S."/>
            <person name="Ivanova A.A."/>
            <person name="Naumoff D.G."/>
            <person name="Beletsky A.V."/>
            <person name="Rijpstra W.I.C."/>
            <person name="Sinninghe Damste J.S."/>
            <person name="Mardanov A.V."/>
            <person name="Ravin N.V."/>
            <person name="Dedysh S.N."/>
        </authorList>
    </citation>
    <scope>NUCLEOTIDE SEQUENCE [LARGE SCALE GENOMIC DNA]</scope>
    <source>
        <strain evidence="6">PL17</strain>
    </source>
</reference>
<feature type="domain" description="Aminomethyltransferase C-terminal" evidence="4">
    <location>
        <begin position="269"/>
        <end position="347"/>
    </location>
</feature>
<gene>
    <name evidence="5" type="ORF">FTUN_5682</name>
</gene>
<evidence type="ECO:0000259" key="4">
    <source>
        <dbReference type="Pfam" id="PF08669"/>
    </source>
</evidence>
<dbReference type="InterPro" id="IPR028896">
    <property type="entry name" value="GcvT/YgfZ/DmdA"/>
</dbReference>
<protein>
    <recommendedName>
        <fullName evidence="7">tRNA-modifying protein YgfZ</fullName>
    </recommendedName>
</protein>
<evidence type="ECO:0000256" key="2">
    <source>
        <dbReference type="SAM" id="MobiDB-lite"/>
    </source>
</evidence>
<dbReference type="NCBIfam" id="TIGR03317">
    <property type="entry name" value="ygfZ_signature"/>
    <property type="match status" value="1"/>
</dbReference>
<dbReference type="SUPFAM" id="SSF101790">
    <property type="entry name" value="Aminomethyltransferase beta-barrel domain"/>
    <property type="match status" value="1"/>
</dbReference>
<evidence type="ECO:0000256" key="1">
    <source>
        <dbReference type="ARBA" id="ARBA00022946"/>
    </source>
</evidence>
<keyword evidence="6" id="KW-1185">Reference proteome</keyword>
<dbReference type="PANTHER" id="PTHR43757:SF2">
    <property type="entry name" value="AMINOMETHYLTRANSFERASE, MITOCHONDRIAL"/>
    <property type="match status" value="1"/>
</dbReference>
<evidence type="ECO:0008006" key="7">
    <source>
        <dbReference type="Google" id="ProtNLM"/>
    </source>
</evidence>
<dbReference type="Proteomes" id="UP000503447">
    <property type="component" value="Chromosome"/>
</dbReference>
<dbReference type="Pfam" id="PF08669">
    <property type="entry name" value="GCV_T_C"/>
    <property type="match status" value="1"/>
</dbReference>
<dbReference type="InterPro" id="IPR027266">
    <property type="entry name" value="TrmE/GcvT-like"/>
</dbReference>
<evidence type="ECO:0000313" key="5">
    <source>
        <dbReference type="EMBL" id="QJW98102.1"/>
    </source>
</evidence>
<sequence>MTPDYAAATTTAALFDTSAAAKLLLTGPDAPMFLGNLSTNDIKNLPLGGGCEAYFCDPRAKVKFQAWVYHVRLGDGRHAMWVETTPGRNTELVQYLDRYLISEQVEIADRTADFAQLHLAGPNAPEVLSSALGDTVPALPEFAHMERTFGSDAPTALAGPVSGTSRDLACSIHRRDQLGLPGFDLVCLTDVADGVKRVLTAAGATPGSAATFETLRIEAGAPVFGKDIDDTRFVMEVGYAPRAVSYAKGCFLGQEPIVMARDRAGHVNRAFLGLRVLDGGPLPAGTKLFRDGQEVGLVTSSCDSPRLGAPVALAYLKWKHQEPGTRMEAETATGKQAVEVLGLPPVKSVPGNACFCITLPQRAPQLAFGRTVSTGHGACRTTCSATLPSSTRARPPRPCVPMHTRSACRSRAAAMISSAGDPIRTSARGCRFSSFSAAIRCASPSLPASVSSDRSTAGVGVGMTASGSARTASGTTCSSTSSAENFSASSAAYRTAGRA</sequence>
<dbReference type="InterPro" id="IPR013977">
    <property type="entry name" value="GcvT_C"/>
</dbReference>
<evidence type="ECO:0000259" key="3">
    <source>
        <dbReference type="Pfam" id="PF01571"/>
    </source>
</evidence>
<name>A0A6M5YYX2_9BACT</name>
<dbReference type="Gene3D" id="3.30.1360.120">
    <property type="entry name" value="Probable tRNA modification gtpase trme, domain 1"/>
    <property type="match status" value="1"/>
</dbReference>
<dbReference type="PANTHER" id="PTHR43757">
    <property type="entry name" value="AMINOMETHYLTRANSFERASE"/>
    <property type="match status" value="1"/>
</dbReference>
<feature type="domain" description="GCVT N-terminal" evidence="3">
    <location>
        <begin position="5"/>
        <end position="239"/>
    </location>
</feature>
<keyword evidence="1" id="KW-0809">Transit peptide</keyword>
<dbReference type="KEGG" id="ftj:FTUN_5682"/>
<dbReference type="InterPro" id="IPR006222">
    <property type="entry name" value="GCVT_N"/>
</dbReference>
<accession>A0A6M5YYX2</accession>
<evidence type="ECO:0000313" key="6">
    <source>
        <dbReference type="Proteomes" id="UP000503447"/>
    </source>
</evidence>